<feature type="compositionally biased region" description="Basic residues" evidence="3">
    <location>
        <begin position="212"/>
        <end position="232"/>
    </location>
</feature>
<dbReference type="Proteomes" id="UP001141327">
    <property type="component" value="Unassembled WGS sequence"/>
</dbReference>
<dbReference type="EMBL" id="JAPMOS010000079">
    <property type="protein sequence ID" value="KAJ4456154.1"/>
    <property type="molecule type" value="Genomic_DNA"/>
</dbReference>
<dbReference type="SMART" id="SM00174">
    <property type="entry name" value="RHO"/>
    <property type="match status" value="1"/>
</dbReference>
<dbReference type="SMART" id="SM00175">
    <property type="entry name" value="RAB"/>
    <property type="match status" value="1"/>
</dbReference>
<dbReference type="Gene3D" id="3.40.50.300">
    <property type="entry name" value="P-loop containing nucleotide triphosphate hydrolases"/>
    <property type="match status" value="1"/>
</dbReference>
<reference evidence="4" key="1">
    <citation type="journal article" date="2022" name="bioRxiv">
        <title>Genomics of Preaxostyla Flagellates Illuminates Evolutionary Transitions and the Path Towards Mitochondrial Loss.</title>
        <authorList>
            <person name="Novak L.V.F."/>
            <person name="Treitli S.C."/>
            <person name="Pyrih J."/>
            <person name="Halakuc P."/>
            <person name="Pipaliya S.V."/>
            <person name="Vacek V."/>
            <person name="Brzon O."/>
            <person name="Soukal P."/>
            <person name="Eme L."/>
            <person name="Dacks J.B."/>
            <person name="Karnkowska A."/>
            <person name="Elias M."/>
            <person name="Hampl V."/>
        </authorList>
    </citation>
    <scope>NUCLEOTIDE SEQUENCE</scope>
    <source>
        <strain evidence="4">RCP-MX</strain>
    </source>
</reference>
<dbReference type="CDD" id="cd01863">
    <property type="entry name" value="Rab18"/>
    <property type="match status" value="1"/>
</dbReference>
<feature type="region of interest" description="Disordered" evidence="3">
    <location>
        <begin position="19"/>
        <end position="63"/>
    </location>
</feature>
<dbReference type="SMART" id="SM00176">
    <property type="entry name" value="RAN"/>
    <property type="match status" value="1"/>
</dbReference>
<evidence type="ECO:0000256" key="2">
    <source>
        <dbReference type="ARBA" id="ARBA00023134"/>
    </source>
</evidence>
<feature type="compositionally biased region" description="Basic residues" evidence="3">
    <location>
        <begin position="259"/>
        <end position="278"/>
    </location>
</feature>
<accession>A0ABQ8UFP7</accession>
<proteinExistence type="predicted"/>
<evidence type="ECO:0000256" key="3">
    <source>
        <dbReference type="SAM" id="MobiDB-lite"/>
    </source>
</evidence>
<dbReference type="InterPro" id="IPR050227">
    <property type="entry name" value="Rab"/>
</dbReference>
<evidence type="ECO:0000256" key="1">
    <source>
        <dbReference type="ARBA" id="ARBA00022741"/>
    </source>
</evidence>
<gene>
    <name evidence="4" type="ORF">PAPYR_8678</name>
</gene>
<keyword evidence="1" id="KW-0547">Nucleotide-binding</keyword>
<feature type="compositionally biased region" description="Low complexity" evidence="3">
    <location>
        <begin position="320"/>
        <end position="329"/>
    </location>
</feature>
<dbReference type="SMART" id="SM00173">
    <property type="entry name" value="RAS"/>
    <property type="match status" value="1"/>
</dbReference>
<dbReference type="InterPro" id="IPR005225">
    <property type="entry name" value="Small_GTP-bd"/>
</dbReference>
<dbReference type="PROSITE" id="PS51419">
    <property type="entry name" value="RAB"/>
    <property type="match status" value="1"/>
</dbReference>
<feature type="region of interest" description="Disordered" evidence="3">
    <location>
        <begin position="311"/>
        <end position="337"/>
    </location>
</feature>
<protein>
    <submittedName>
        <fullName evidence="4">Ras-related protein RABC1</fullName>
    </submittedName>
</protein>
<dbReference type="SUPFAM" id="SSF52540">
    <property type="entry name" value="P-loop containing nucleoside triphosphate hydrolases"/>
    <property type="match status" value="1"/>
</dbReference>
<dbReference type="InterPro" id="IPR001806">
    <property type="entry name" value="Small_GTPase"/>
</dbReference>
<keyword evidence="2" id="KW-0342">GTP-binding</keyword>
<name>A0ABQ8UFP7_9EUKA</name>
<evidence type="ECO:0000313" key="5">
    <source>
        <dbReference type="Proteomes" id="UP001141327"/>
    </source>
</evidence>
<feature type="region of interest" description="Disordered" evidence="3">
    <location>
        <begin position="157"/>
        <end position="298"/>
    </location>
</feature>
<dbReference type="Pfam" id="PF00071">
    <property type="entry name" value="Ras"/>
    <property type="match status" value="1"/>
</dbReference>
<dbReference type="PROSITE" id="PS51421">
    <property type="entry name" value="RAS"/>
    <property type="match status" value="1"/>
</dbReference>
<comment type="caution">
    <text evidence="4">The sequence shown here is derived from an EMBL/GenBank/DDBJ whole genome shotgun (WGS) entry which is preliminary data.</text>
</comment>
<feature type="compositionally biased region" description="Acidic residues" evidence="3">
    <location>
        <begin position="283"/>
        <end position="298"/>
    </location>
</feature>
<dbReference type="InterPro" id="IPR027417">
    <property type="entry name" value="P-loop_NTPase"/>
</dbReference>
<organism evidence="4 5">
    <name type="scientific">Paratrimastix pyriformis</name>
    <dbReference type="NCBI Taxonomy" id="342808"/>
    <lineage>
        <taxon>Eukaryota</taxon>
        <taxon>Metamonada</taxon>
        <taxon>Preaxostyla</taxon>
        <taxon>Paratrimastigidae</taxon>
        <taxon>Paratrimastix</taxon>
    </lineage>
</organism>
<feature type="compositionally biased region" description="Basic and acidic residues" evidence="3">
    <location>
        <begin position="249"/>
        <end position="258"/>
    </location>
</feature>
<evidence type="ECO:0000313" key="4">
    <source>
        <dbReference type="EMBL" id="KAJ4456154.1"/>
    </source>
</evidence>
<keyword evidence="5" id="KW-1185">Reference proteome</keyword>
<dbReference type="PANTHER" id="PTHR47977">
    <property type="entry name" value="RAS-RELATED PROTEIN RAB"/>
    <property type="match status" value="1"/>
</dbReference>
<sequence length="629" mass="69191">MKGPARPSAEVLKAAKREADRYMQQAARAEQSFVGPRLGPTTSAPGQPTPSQPPEDDPLMPAPVFDPVEVAVAARNAGQKPQAATIHEEWMTELPEEHSILGAFVKHQFSKKGVTGKRDVAGWTTVSGSVDAVPISDNATAAKEPLPYIDVCTAKQQEQRLSEGQARAQKPSHTTHSLSEGLDDLHHAASPPSAAAVGEVLPPEADSAGEAKKKKPHKHRSHLKHKKHHRKASTSTSSSSGEEEESEDSEKKDKDEVKKKKKKHHHHHHHKHKGKHHKKQDDASSDGDEEEEEEEEMDYLPGETLIQAHERHMAQKAAKEAAQAAKSKSIPGSRRPDWEWVPFDREKDLQWPAFKEKATKELMATTGGHLATFFDRGEVHLGCGPFKNSCKAARTLVKFAVFGERSRVRVFWLMESDDYDLQFKIVLIGSTEVGKSSILIRFCDNSFDSFQPATIGVDFKVKMIAMREKTVKLAIWDTAGQERFRALTANYYRGAHGLILVYDISRRDTFTNLSKWLGEVEKYCNEDTVKMLIGNKVDRAQEREVSFDEGAAFARSKGMLFIETSAKEATGVEQAFQELVAKIFDNERLCGSGLAPGGSARHRAEAGGEAVPMAPGSSDAAAAGGGYCC</sequence>
<dbReference type="PROSITE" id="PS51420">
    <property type="entry name" value="RHO"/>
    <property type="match status" value="1"/>
</dbReference>
<feature type="region of interest" description="Disordered" evidence="3">
    <location>
        <begin position="609"/>
        <end position="629"/>
    </location>
</feature>
<dbReference type="NCBIfam" id="TIGR00231">
    <property type="entry name" value="small_GTP"/>
    <property type="match status" value="1"/>
</dbReference>
<dbReference type="PRINTS" id="PR00449">
    <property type="entry name" value="RASTRNSFRMNG"/>
</dbReference>